<dbReference type="AlphaFoldDB" id="A0AA36ILF9"/>
<evidence type="ECO:0000313" key="5">
    <source>
        <dbReference type="Proteomes" id="UP001178507"/>
    </source>
</evidence>
<evidence type="ECO:0000313" key="4">
    <source>
        <dbReference type="EMBL" id="CAJ1389971.1"/>
    </source>
</evidence>
<proteinExistence type="predicted"/>
<keyword evidence="1" id="KW-0677">Repeat</keyword>
<dbReference type="InterPro" id="IPR036770">
    <property type="entry name" value="Ankyrin_rpt-contain_sf"/>
</dbReference>
<reference evidence="4" key="1">
    <citation type="submission" date="2023-08" db="EMBL/GenBank/DDBJ databases">
        <authorList>
            <person name="Chen Y."/>
            <person name="Shah S."/>
            <person name="Dougan E. K."/>
            <person name="Thang M."/>
            <person name="Chan C."/>
        </authorList>
    </citation>
    <scope>NUCLEOTIDE SEQUENCE</scope>
</reference>
<dbReference type="PROSITE" id="PS50297">
    <property type="entry name" value="ANK_REP_REGION"/>
    <property type="match status" value="1"/>
</dbReference>
<comment type="caution">
    <text evidence="4">The sequence shown here is derived from an EMBL/GenBank/DDBJ whole genome shotgun (WGS) entry which is preliminary data.</text>
</comment>
<evidence type="ECO:0000256" key="2">
    <source>
        <dbReference type="ARBA" id="ARBA00023043"/>
    </source>
</evidence>
<evidence type="ECO:0000256" key="1">
    <source>
        <dbReference type="ARBA" id="ARBA00022737"/>
    </source>
</evidence>
<dbReference type="SMART" id="SM00248">
    <property type="entry name" value="ANK"/>
    <property type="match status" value="2"/>
</dbReference>
<dbReference type="PROSITE" id="PS50088">
    <property type="entry name" value="ANK_REPEAT"/>
    <property type="match status" value="2"/>
</dbReference>
<dbReference type="Gene3D" id="1.25.40.20">
    <property type="entry name" value="Ankyrin repeat-containing domain"/>
    <property type="match status" value="1"/>
</dbReference>
<accession>A0AA36ILF9</accession>
<gene>
    <name evidence="4" type="ORF">EVOR1521_LOCUS15487</name>
</gene>
<dbReference type="PANTHER" id="PTHR24171">
    <property type="entry name" value="ANKYRIN REPEAT DOMAIN-CONTAINING PROTEIN 39-RELATED"/>
    <property type="match status" value="1"/>
</dbReference>
<dbReference type="PANTHER" id="PTHR24171:SF9">
    <property type="entry name" value="ANKYRIN REPEAT DOMAIN-CONTAINING PROTEIN 39"/>
    <property type="match status" value="1"/>
</dbReference>
<keyword evidence="2 3" id="KW-0040">ANK repeat</keyword>
<sequence>MEQAVPAECEFQNLLQATLEGSPDLSQQALRALQTLLRFKPEAIKLGNAKASPLTTAVRAGNVECTKVLLKARASPNEQDDKGVSPLHLATFDGNPDLCKALLFYRADVDACDRHGQAPLFFAPSKDVCKLLLERRSLM</sequence>
<organism evidence="4 5">
    <name type="scientific">Effrenium voratum</name>
    <dbReference type="NCBI Taxonomy" id="2562239"/>
    <lineage>
        <taxon>Eukaryota</taxon>
        <taxon>Sar</taxon>
        <taxon>Alveolata</taxon>
        <taxon>Dinophyceae</taxon>
        <taxon>Suessiales</taxon>
        <taxon>Symbiodiniaceae</taxon>
        <taxon>Effrenium</taxon>
    </lineage>
</organism>
<dbReference type="SUPFAM" id="SSF48403">
    <property type="entry name" value="Ankyrin repeat"/>
    <property type="match status" value="1"/>
</dbReference>
<feature type="repeat" description="ANK" evidence="3">
    <location>
        <begin position="82"/>
        <end position="114"/>
    </location>
</feature>
<protein>
    <submittedName>
        <fullName evidence="4">Uncharacterized protein</fullName>
    </submittedName>
</protein>
<dbReference type="EMBL" id="CAUJNA010001979">
    <property type="protein sequence ID" value="CAJ1389971.1"/>
    <property type="molecule type" value="Genomic_DNA"/>
</dbReference>
<keyword evidence="5" id="KW-1185">Reference proteome</keyword>
<dbReference type="Proteomes" id="UP001178507">
    <property type="component" value="Unassembled WGS sequence"/>
</dbReference>
<evidence type="ECO:0000256" key="3">
    <source>
        <dbReference type="PROSITE-ProRule" id="PRU00023"/>
    </source>
</evidence>
<name>A0AA36ILF9_9DINO</name>
<feature type="repeat" description="ANK" evidence="3">
    <location>
        <begin position="49"/>
        <end position="81"/>
    </location>
</feature>
<dbReference type="InterPro" id="IPR002110">
    <property type="entry name" value="Ankyrin_rpt"/>
</dbReference>
<dbReference type="Pfam" id="PF12796">
    <property type="entry name" value="Ank_2"/>
    <property type="match status" value="1"/>
</dbReference>